<protein>
    <recommendedName>
        <fullName evidence="1">Homing endonuclease LAGLIDADG domain-containing protein</fullName>
    </recommendedName>
</protein>
<dbReference type="InterPro" id="IPR004860">
    <property type="entry name" value="LAGLIDADG_dom"/>
</dbReference>
<evidence type="ECO:0000259" key="1">
    <source>
        <dbReference type="Pfam" id="PF00961"/>
    </source>
</evidence>
<dbReference type="PANTHER" id="PTHR36181:SF4">
    <property type="entry name" value="LAGLIDADG ENDONUCLEASE"/>
    <property type="match status" value="1"/>
</dbReference>
<evidence type="ECO:0000313" key="2">
    <source>
        <dbReference type="EMBL" id="OGM98634.1"/>
    </source>
</evidence>
<evidence type="ECO:0000313" key="3">
    <source>
        <dbReference type="Proteomes" id="UP000177503"/>
    </source>
</evidence>
<dbReference type="Pfam" id="PF00961">
    <property type="entry name" value="LAGLIDADG_1"/>
    <property type="match status" value="1"/>
</dbReference>
<sequence length="150" mass="18211">MKDSLQCKMLTPDYIIGLTDGEGSFTVYLRNPENPIKKKRRVYAEPRFYIKLIEKDKDILYRLKKFFGCGSVYFQRDVRPNHQNCYRYEVYNRNDLKKIIIPFFKKYHLKFNSKKNDFKIFCDLFERICKNEHLNTEGLKFLCNLKAKMH</sequence>
<dbReference type="Gene3D" id="3.10.28.10">
    <property type="entry name" value="Homing endonucleases"/>
    <property type="match status" value="1"/>
</dbReference>
<comment type="caution">
    <text evidence="2">The sequence shown here is derived from an EMBL/GenBank/DDBJ whole genome shotgun (WGS) entry which is preliminary data.</text>
</comment>
<dbReference type="SUPFAM" id="SSF55608">
    <property type="entry name" value="Homing endonucleases"/>
    <property type="match status" value="1"/>
</dbReference>
<dbReference type="PANTHER" id="PTHR36181">
    <property type="entry name" value="INTRON-ENCODED ENDONUCLEASE AI3-RELATED"/>
    <property type="match status" value="1"/>
</dbReference>
<gene>
    <name evidence="2" type="ORF">A2736_02360</name>
</gene>
<dbReference type="STRING" id="1802662.A2736_02360"/>
<dbReference type="Proteomes" id="UP000177503">
    <property type="component" value="Unassembled WGS sequence"/>
</dbReference>
<name>A0A1F8ECL4_9BACT</name>
<dbReference type="EMBL" id="MGJC01000044">
    <property type="protein sequence ID" value="OGM98634.1"/>
    <property type="molecule type" value="Genomic_DNA"/>
</dbReference>
<proteinExistence type="predicted"/>
<dbReference type="AlphaFoldDB" id="A0A1F8ECL4"/>
<accession>A0A1F8ECL4</accession>
<feature type="domain" description="Homing endonuclease LAGLIDADG" evidence="1">
    <location>
        <begin position="15"/>
        <end position="123"/>
    </location>
</feature>
<reference evidence="2 3" key="1">
    <citation type="journal article" date="2016" name="Nat. Commun.">
        <title>Thousands of microbial genomes shed light on interconnected biogeochemical processes in an aquifer system.</title>
        <authorList>
            <person name="Anantharaman K."/>
            <person name="Brown C.T."/>
            <person name="Hug L.A."/>
            <person name="Sharon I."/>
            <person name="Castelle C.J."/>
            <person name="Probst A.J."/>
            <person name="Thomas B.C."/>
            <person name="Singh A."/>
            <person name="Wilkins M.J."/>
            <person name="Karaoz U."/>
            <person name="Brodie E.L."/>
            <person name="Williams K.H."/>
            <person name="Hubbard S.S."/>
            <person name="Banfield J.F."/>
        </authorList>
    </citation>
    <scope>NUCLEOTIDE SEQUENCE [LARGE SCALE GENOMIC DNA]</scope>
</reference>
<organism evidence="2 3">
    <name type="scientific">Candidatus Yanofskybacteria bacterium RIFCSPHIGHO2_01_FULL_41_27</name>
    <dbReference type="NCBI Taxonomy" id="1802662"/>
    <lineage>
        <taxon>Bacteria</taxon>
        <taxon>Candidatus Yanofskyibacteriota</taxon>
    </lineage>
</organism>
<dbReference type="GO" id="GO:0004519">
    <property type="term" value="F:endonuclease activity"/>
    <property type="evidence" value="ECO:0007669"/>
    <property type="project" value="InterPro"/>
</dbReference>
<dbReference type="InterPro" id="IPR051289">
    <property type="entry name" value="LAGLIDADG_Endonuclease"/>
</dbReference>
<dbReference type="InterPro" id="IPR027434">
    <property type="entry name" value="Homing_endonucl"/>
</dbReference>